<name>A0A645B4F1_9ZZZZ</name>
<gene>
    <name evidence="1" type="ORF">SDC9_107163</name>
</gene>
<evidence type="ECO:0000313" key="1">
    <source>
        <dbReference type="EMBL" id="MPM60312.1"/>
    </source>
</evidence>
<comment type="caution">
    <text evidence="1">The sequence shown here is derived from an EMBL/GenBank/DDBJ whole genome shotgun (WGS) entry which is preliminary data.</text>
</comment>
<accession>A0A645B4F1</accession>
<reference evidence="1" key="1">
    <citation type="submission" date="2019-08" db="EMBL/GenBank/DDBJ databases">
        <authorList>
            <person name="Kucharzyk K."/>
            <person name="Murdoch R.W."/>
            <person name="Higgins S."/>
            <person name="Loffler F."/>
        </authorList>
    </citation>
    <scope>NUCLEOTIDE SEQUENCE</scope>
</reference>
<organism evidence="1">
    <name type="scientific">bioreactor metagenome</name>
    <dbReference type="NCBI Taxonomy" id="1076179"/>
    <lineage>
        <taxon>unclassified sequences</taxon>
        <taxon>metagenomes</taxon>
        <taxon>ecological metagenomes</taxon>
    </lineage>
</organism>
<protein>
    <submittedName>
        <fullName evidence="1">Uncharacterized protein</fullName>
    </submittedName>
</protein>
<proteinExistence type="predicted"/>
<sequence>MQGHCADGSRKYRQIKGLTEDLEGGVHGLILADGVHVDAQFLPLLIVADEAGADPLGSGSRNGVFTDQTIADRAGLAVGADTGAGVFQYFLICHDATPPICAIIRACTFPILTPLRQKGKELCNISKCICV</sequence>
<dbReference type="AlphaFoldDB" id="A0A645B4F1"/>
<dbReference type="EMBL" id="VSSQ01017734">
    <property type="protein sequence ID" value="MPM60312.1"/>
    <property type="molecule type" value="Genomic_DNA"/>
</dbReference>